<sequence length="69" mass="8008">MNSLISWGEKDKYIKIHDILKKGIKQLNGYYVALCISDIDTLFMEINKVLSRKEAKMIIEKSGFTKNKL</sequence>
<keyword evidence="2" id="KW-1185">Reference proteome</keyword>
<gene>
    <name evidence="1" type="ORF">QX51_10560</name>
</gene>
<dbReference type="AlphaFoldDB" id="A0A0B3WR23"/>
<comment type="caution">
    <text evidence="1">The sequence shown here is derived from an EMBL/GenBank/DDBJ whole genome shotgun (WGS) entry which is preliminary data.</text>
</comment>
<name>A0A0B3WR23_9FIRM</name>
<protein>
    <submittedName>
        <fullName evidence="1">Uncharacterized protein</fullName>
    </submittedName>
</protein>
<evidence type="ECO:0000313" key="1">
    <source>
        <dbReference type="EMBL" id="KHS56995.1"/>
    </source>
</evidence>
<dbReference type="RefSeq" id="WP_039679886.1">
    <property type="nucleotide sequence ID" value="NZ_JAWGXO010000002.1"/>
</dbReference>
<accession>A0A0B3WR23</accession>
<proteinExistence type="predicted"/>
<dbReference type="EMBL" id="JWHR01000097">
    <property type="protein sequence ID" value="KHS56995.1"/>
    <property type="molecule type" value="Genomic_DNA"/>
</dbReference>
<dbReference type="Proteomes" id="UP000031189">
    <property type="component" value="Unassembled WGS sequence"/>
</dbReference>
<reference evidence="1 2" key="1">
    <citation type="submission" date="2014-12" db="EMBL/GenBank/DDBJ databases">
        <title>Draft genome sequence of Terrisporobacter sp. 08-306576, isolated from the blood culture of a bacteremia patient.</title>
        <authorList>
            <person name="Lund L.C."/>
            <person name="Sydenham T.V."/>
            <person name="Hogh S.V."/>
            <person name="Skov M.N."/>
            <person name="Kemp M."/>
            <person name="Justesen U.S."/>
        </authorList>
    </citation>
    <scope>NUCLEOTIDE SEQUENCE [LARGE SCALE GENOMIC DNA]</scope>
    <source>
        <strain evidence="1 2">08-306576</strain>
    </source>
</reference>
<dbReference type="OrthoDB" id="56768at2"/>
<evidence type="ECO:0000313" key="2">
    <source>
        <dbReference type="Proteomes" id="UP000031189"/>
    </source>
</evidence>
<organism evidence="1 2">
    <name type="scientific">Terrisporobacter othiniensis</name>
    <dbReference type="NCBI Taxonomy" id="1577792"/>
    <lineage>
        <taxon>Bacteria</taxon>
        <taxon>Bacillati</taxon>
        <taxon>Bacillota</taxon>
        <taxon>Clostridia</taxon>
        <taxon>Peptostreptococcales</taxon>
        <taxon>Peptostreptococcaceae</taxon>
        <taxon>Terrisporobacter</taxon>
    </lineage>
</organism>